<dbReference type="GO" id="GO:0045881">
    <property type="term" value="P:positive regulation of sporulation resulting in formation of a cellular spore"/>
    <property type="evidence" value="ECO:0007669"/>
    <property type="project" value="TreeGrafter"/>
</dbReference>
<dbReference type="Pfam" id="PF02195">
    <property type="entry name" value="ParB_N"/>
    <property type="match status" value="1"/>
</dbReference>
<evidence type="ECO:0000313" key="4">
    <source>
        <dbReference type="Proteomes" id="UP000019753"/>
    </source>
</evidence>
<reference evidence="3 4" key="1">
    <citation type="submission" date="2014-01" db="EMBL/GenBank/DDBJ databases">
        <title>Actinotalea ferrariae CF5-4.</title>
        <authorList>
            <person name="Chen F."/>
            <person name="Li Y."/>
            <person name="Wang G."/>
        </authorList>
    </citation>
    <scope>NUCLEOTIDE SEQUENCE [LARGE SCALE GENOMIC DNA]</scope>
    <source>
        <strain evidence="3 4">CF5-4</strain>
    </source>
</reference>
<organism evidence="3 4">
    <name type="scientific">Actinotalea ferrariae CF5-4</name>
    <dbReference type="NCBI Taxonomy" id="948458"/>
    <lineage>
        <taxon>Bacteria</taxon>
        <taxon>Bacillati</taxon>
        <taxon>Actinomycetota</taxon>
        <taxon>Actinomycetes</taxon>
        <taxon>Micrococcales</taxon>
        <taxon>Cellulomonadaceae</taxon>
        <taxon>Actinotalea</taxon>
    </lineage>
</organism>
<dbReference type="InterPro" id="IPR041468">
    <property type="entry name" value="HTH_ParB/Spo0J"/>
</dbReference>
<dbReference type="Gene3D" id="3.90.1530.10">
    <property type="entry name" value="Conserved hypothetical protein from pyrococcus furiosus pfu- 392566-001, ParB domain"/>
    <property type="match status" value="1"/>
</dbReference>
<dbReference type="Gene3D" id="1.10.10.2830">
    <property type="match status" value="1"/>
</dbReference>
<dbReference type="InterPro" id="IPR050336">
    <property type="entry name" value="Chromosome_partition/occlusion"/>
</dbReference>
<dbReference type="Proteomes" id="UP000019753">
    <property type="component" value="Unassembled WGS sequence"/>
</dbReference>
<evidence type="ECO:0000313" key="3">
    <source>
        <dbReference type="EMBL" id="EYR64879.1"/>
    </source>
</evidence>
<dbReference type="OrthoDB" id="3176965at2"/>
<comment type="caution">
    <text evidence="3">The sequence shown here is derived from an EMBL/GenBank/DDBJ whole genome shotgun (WGS) entry which is preliminary data.</text>
</comment>
<dbReference type="InterPro" id="IPR036086">
    <property type="entry name" value="ParB/Sulfiredoxin_sf"/>
</dbReference>
<evidence type="ECO:0000256" key="1">
    <source>
        <dbReference type="ARBA" id="ARBA00022829"/>
    </source>
</evidence>
<dbReference type="PANTHER" id="PTHR33375">
    <property type="entry name" value="CHROMOSOME-PARTITIONING PROTEIN PARB-RELATED"/>
    <property type="match status" value="1"/>
</dbReference>
<dbReference type="Pfam" id="PF17762">
    <property type="entry name" value="HTH_ParB"/>
    <property type="match status" value="1"/>
</dbReference>
<dbReference type="RefSeq" id="WP_034222162.1">
    <property type="nucleotide sequence ID" value="NZ_AXCW01000014.1"/>
</dbReference>
<dbReference type="AlphaFoldDB" id="A0A021VUN1"/>
<proteinExistence type="predicted"/>
<dbReference type="EMBL" id="AXCW01000014">
    <property type="protein sequence ID" value="EYR64879.1"/>
    <property type="molecule type" value="Genomic_DNA"/>
</dbReference>
<dbReference type="SMART" id="SM00470">
    <property type="entry name" value="ParB"/>
    <property type="match status" value="1"/>
</dbReference>
<dbReference type="PANTHER" id="PTHR33375:SF1">
    <property type="entry name" value="CHROMOSOME-PARTITIONING PROTEIN PARB-RELATED"/>
    <property type="match status" value="1"/>
</dbReference>
<dbReference type="SUPFAM" id="SSF109709">
    <property type="entry name" value="KorB DNA-binding domain-like"/>
    <property type="match status" value="1"/>
</dbReference>
<dbReference type="CDD" id="cd16387">
    <property type="entry name" value="ParB_N_Srx"/>
    <property type="match status" value="1"/>
</dbReference>
<dbReference type="InterPro" id="IPR003115">
    <property type="entry name" value="ParB_N"/>
</dbReference>
<sequence length="235" mass="24932">MKAAVVPVADLALHPSRIRADLGNLDELTASVRTVGLLQPLLVTARPGKKAVVIDGVRRLTALTRAGIDRALCLVLEPGDASRDMATMLAAAMHKELEPLEQADAFAALRHRGMTQQQIARATGYSTRTVGSRLILANLPEESRAQVTARKLTLADAEDLARQLRGGVRASTRATSTVKARWLGKSHPLAKKVSDGCGHGGHRVMIGGVGCGQCWESAIRDDAVAQVIYHGAQAA</sequence>
<dbReference type="SUPFAM" id="SSF110849">
    <property type="entry name" value="ParB/Sulfiredoxin"/>
    <property type="match status" value="1"/>
</dbReference>
<accession>A0A021VUN1</accession>
<evidence type="ECO:0000259" key="2">
    <source>
        <dbReference type="SMART" id="SM00470"/>
    </source>
</evidence>
<name>A0A021VUN1_9CELL</name>
<dbReference type="GO" id="GO:0007059">
    <property type="term" value="P:chromosome segregation"/>
    <property type="evidence" value="ECO:0007669"/>
    <property type="project" value="UniProtKB-KW"/>
</dbReference>
<dbReference type="GO" id="GO:0005694">
    <property type="term" value="C:chromosome"/>
    <property type="evidence" value="ECO:0007669"/>
    <property type="project" value="TreeGrafter"/>
</dbReference>
<keyword evidence="4" id="KW-1185">Reference proteome</keyword>
<gene>
    <name evidence="3" type="ORF">N866_03280</name>
</gene>
<feature type="domain" description="ParB-like N-terminal" evidence="2">
    <location>
        <begin position="4"/>
        <end position="92"/>
    </location>
</feature>
<keyword evidence="1" id="KW-0159">Chromosome partition</keyword>
<protein>
    <recommendedName>
        <fullName evidence="2">ParB-like N-terminal domain-containing protein</fullName>
    </recommendedName>
</protein>